<dbReference type="SUPFAM" id="SSF88713">
    <property type="entry name" value="Glycoside hydrolase/deacetylase"/>
    <property type="match status" value="1"/>
</dbReference>
<keyword evidence="3" id="KW-1185">Reference proteome</keyword>
<proteinExistence type="predicted"/>
<accession>A0ABP9TJ48</accession>
<name>A0ABP9TJ48_9MICC</name>
<dbReference type="PROSITE" id="PS51677">
    <property type="entry name" value="NODB"/>
    <property type="match status" value="1"/>
</dbReference>
<dbReference type="PANTHER" id="PTHR10587:SF134">
    <property type="entry name" value="SECRETED PROTEIN"/>
    <property type="match status" value="1"/>
</dbReference>
<dbReference type="Gene3D" id="3.20.20.370">
    <property type="entry name" value="Glycoside hydrolase/deacetylase"/>
    <property type="match status" value="1"/>
</dbReference>
<evidence type="ECO:0000259" key="1">
    <source>
        <dbReference type="PROSITE" id="PS51677"/>
    </source>
</evidence>
<dbReference type="InterPro" id="IPR011330">
    <property type="entry name" value="Glyco_hydro/deAcase_b/a-brl"/>
</dbReference>
<dbReference type="InterPro" id="IPR002509">
    <property type="entry name" value="NODB_dom"/>
</dbReference>
<dbReference type="Pfam" id="PF01522">
    <property type="entry name" value="Polysacc_deac_1"/>
    <property type="match status" value="1"/>
</dbReference>
<sequence length="243" mass="25140">MPTRAQAISRYKGKPAGEFGLEVKGIELGVPAKVHGAALSFDACGGDGGEGYDAALIKALRTNEAPATLFINRRWAKANTSLVRELAADPLFEIGNHGTTHAPLATRGQVAYGIPGTANIGAAYDEVIDNQKYLADEFGIQARLFRSGTAHMDELGAALCRHVGLVPMNFTVNLDAGATFPAATVTAQAMLLGAGDVGIGHFNRPASGTSAGVARALPGLMAALASRKLSLLKLSEAFAPARS</sequence>
<evidence type="ECO:0000313" key="3">
    <source>
        <dbReference type="Proteomes" id="UP001501257"/>
    </source>
</evidence>
<protein>
    <submittedName>
        <fullName evidence="2">Polysaccharide deacetylase family protein</fullName>
    </submittedName>
</protein>
<gene>
    <name evidence="2" type="ORF">GCM10025778_07040</name>
</gene>
<dbReference type="InterPro" id="IPR050248">
    <property type="entry name" value="Polysacc_deacetylase_ArnD"/>
</dbReference>
<evidence type="ECO:0000313" key="2">
    <source>
        <dbReference type="EMBL" id="GAA5226173.1"/>
    </source>
</evidence>
<feature type="domain" description="NodB homology" evidence="1">
    <location>
        <begin position="35"/>
        <end position="243"/>
    </location>
</feature>
<dbReference type="EMBL" id="BAABLK010000013">
    <property type="protein sequence ID" value="GAA5226173.1"/>
    <property type="molecule type" value="Genomic_DNA"/>
</dbReference>
<reference evidence="3" key="1">
    <citation type="journal article" date="2019" name="Int. J. Syst. Evol. Microbiol.">
        <title>The Global Catalogue of Microorganisms (GCM) 10K type strain sequencing project: providing services to taxonomists for standard genome sequencing and annotation.</title>
        <authorList>
            <consortium name="The Broad Institute Genomics Platform"/>
            <consortium name="The Broad Institute Genome Sequencing Center for Infectious Disease"/>
            <person name="Wu L."/>
            <person name="Ma J."/>
        </authorList>
    </citation>
    <scope>NUCLEOTIDE SEQUENCE [LARGE SCALE GENOMIC DNA]</scope>
    <source>
        <strain evidence="3">JCM 18952</strain>
    </source>
</reference>
<dbReference type="PANTHER" id="PTHR10587">
    <property type="entry name" value="GLYCOSYL TRANSFERASE-RELATED"/>
    <property type="match status" value="1"/>
</dbReference>
<comment type="caution">
    <text evidence="2">The sequence shown here is derived from an EMBL/GenBank/DDBJ whole genome shotgun (WGS) entry which is preliminary data.</text>
</comment>
<dbReference type="Proteomes" id="UP001501257">
    <property type="component" value="Unassembled WGS sequence"/>
</dbReference>
<organism evidence="2 3">
    <name type="scientific">Paeniglutamicibacter antarcticus</name>
    <dbReference type="NCBI Taxonomy" id="494023"/>
    <lineage>
        <taxon>Bacteria</taxon>
        <taxon>Bacillati</taxon>
        <taxon>Actinomycetota</taxon>
        <taxon>Actinomycetes</taxon>
        <taxon>Micrococcales</taxon>
        <taxon>Micrococcaceae</taxon>
        <taxon>Paeniglutamicibacter</taxon>
    </lineage>
</organism>